<dbReference type="InterPro" id="IPR029903">
    <property type="entry name" value="RmlD-like-bd"/>
</dbReference>
<dbReference type="EMBL" id="CAMXCT010000001">
    <property type="protein sequence ID" value="CAI3971932.1"/>
    <property type="molecule type" value="Genomic_DNA"/>
</dbReference>
<evidence type="ECO:0000259" key="5">
    <source>
        <dbReference type="PROSITE" id="PS51468"/>
    </source>
</evidence>
<dbReference type="SUPFAM" id="SSF53300">
    <property type="entry name" value="vWA-like"/>
    <property type="match status" value="1"/>
</dbReference>
<evidence type="ECO:0000313" key="7">
    <source>
        <dbReference type="EMBL" id="CAL1125307.1"/>
    </source>
</evidence>
<dbReference type="InterPro" id="IPR036291">
    <property type="entry name" value="NAD(P)-bd_dom_sf"/>
</dbReference>
<dbReference type="InterPro" id="IPR013694">
    <property type="entry name" value="VIT"/>
</dbReference>
<dbReference type="PROSITE" id="PS00329">
    <property type="entry name" value="HSP70_2"/>
    <property type="match status" value="1"/>
</dbReference>
<keyword evidence="3" id="KW-1133">Transmembrane helix</keyword>
<dbReference type="InterPro" id="IPR002035">
    <property type="entry name" value="VWF_A"/>
</dbReference>
<dbReference type="NCBIfam" id="TIGR01214">
    <property type="entry name" value="rmlD"/>
    <property type="match status" value="1"/>
</dbReference>
<dbReference type="Pfam" id="PF04321">
    <property type="entry name" value="RmlD_sub_bind"/>
    <property type="match status" value="1"/>
</dbReference>
<feature type="domain" description="VIT" evidence="5">
    <location>
        <begin position="1"/>
        <end position="63"/>
    </location>
</feature>
<feature type="compositionally biased region" description="Basic and acidic residues" evidence="2">
    <location>
        <begin position="644"/>
        <end position="657"/>
    </location>
</feature>
<dbReference type="InterPro" id="IPR005913">
    <property type="entry name" value="dTDP_dehydrorham_reduct"/>
</dbReference>
<dbReference type="Gene3D" id="3.40.50.410">
    <property type="entry name" value="von Willebrand factor, type A domain"/>
    <property type="match status" value="1"/>
</dbReference>
<feature type="coiled-coil region" evidence="1">
    <location>
        <begin position="682"/>
        <end position="709"/>
    </location>
</feature>
<dbReference type="Pfam" id="PF13768">
    <property type="entry name" value="VWA_3"/>
    <property type="match status" value="1"/>
</dbReference>
<dbReference type="Pfam" id="PF07332">
    <property type="entry name" value="Phage_holin_3_6"/>
    <property type="match status" value="1"/>
</dbReference>
<evidence type="ECO:0000313" key="8">
    <source>
        <dbReference type="EMBL" id="CAL4759244.1"/>
    </source>
</evidence>
<keyword evidence="3" id="KW-0472">Membrane</keyword>
<dbReference type="InterPro" id="IPR009937">
    <property type="entry name" value="Phage_holin_3_6"/>
</dbReference>
<dbReference type="Gene3D" id="3.90.25.10">
    <property type="entry name" value="UDP-galactose 4-epimerase, domain 1"/>
    <property type="match status" value="1"/>
</dbReference>
<evidence type="ECO:0000259" key="4">
    <source>
        <dbReference type="PROSITE" id="PS50234"/>
    </source>
</evidence>
<sequence>MVDGKELTGKLLPADEARQRYEAIVRKNRDPALLEWMGCGMFQTSVFPIPAGESRTVTLSYSQVCPSSDGLTDLLFPLSTAKYTSQPIKKLNIEVAINSSAPLKNIYSPTHAIEIKRPSNESAVATYSAEKVIPANDFRLFYDVGGGAVGTSLLSYRPTDKEPGYFMLLASPEIKAESVERVPKTVVFVLDHSGSMSGEKIEQAREALKFVLNNLREGDLFNIVAYETDVKTFRPELQRFDETTRAMALGFVEGIHAGGSTNIDGALTTALGQLKDPDRPSYVLFLTDGLPTAGEVNEAKIVDHTRSTNEVRARIFAFGLGFDVNSRLLDKLVRQNYGQSEYVRPDEDIEDRVSQLYRSIESPVLSNVQITFEFDGLKPEEGDPISQMYPREVYDMFEGQQMVIVGRYRKAGTVKIHISGDVAGKEQSFEFTAELTDKSPDQSLAFVEKLWASRRIGEIIDELDLKGHNDELVEELVALSTKHGILTPYTSFLADETVDIRDQTANAATTTENLEMLQDTDGASAFFQREAKANLQVGLQVQEPATRGFDGSGGFEEAEVPVENVRNLGSKSFYRRNNQWVDAAVDEAAEQNAIPVLQFSDEYFELASQHGGQLARYLVFDEPVVVDLAGQAYRIDPPEVSNMGKKDKDKSGDESAPKKSKSTADPGAFESLGKRIDDIPTVQSAEEMVRKAQAELAKAQSYYKQVRTEATEQLHDLRHASAGELTQAALRYERFVWKESTVELPKASRRDVEKRKQELRAEIARSRRKINHGLFALKEEKNQLTSWKTYVRRFPAGAVAGAFVVGLVLSRGIPIKLITTTFTNNFARGLSVWAVRMVKQRALQELNMATNRLDEPLFSPLKRQMAGISAEAKAMLAARAELLGLELSAARSSVVRLVVAVLLGCLILLVALPMATVAFSQQLARWFSLDPLAVLWVFTLLMFVGGAGLIYGSWRRFRREFHGVEDSIAELREDLMWMQEWLGTQNGEGDAAAETKAGPGNTMAIVITGASGQLGSELGRQLGTEAIGLTRKQLNIADASEVTRVLKELRPEVVLNTAAYTQVDKAEEDTEQCRKVNVEAVGNLARACERLGSTLVHISSDYVFDGYHNHKAPWTEEDLPRPTGAYALSKFDGETAAARCKRHFIVRTCGLYGRVNPPGEAKNFVETMLRLGQSRDHLRVVNDQHCTPSSTVDVARAIVFLMRSEAYGLYHVTNAGETTWFDLAKEIFRLSDISVEVEAITSEQFGAPAPRPCYSVLSTEKYRALGGPDLPDWQTALKTYLECRG</sequence>
<keyword evidence="9" id="KW-1185">Reference proteome</keyword>
<accession>A0A9P1FFH0</accession>
<dbReference type="SMART" id="SM00327">
    <property type="entry name" value="VWA"/>
    <property type="match status" value="1"/>
</dbReference>
<dbReference type="OrthoDB" id="312927at2759"/>
<feature type="transmembrane region" description="Helical" evidence="3">
    <location>
        <begin position="897"/>
        <end position="920"/>
    </location>
</feature>
<name>A0A9P1FFH0_9DINO</name>
<dbReference type="InterPro" id="IPR036465">
    <property type="entry name" value="vWFA_dom_sf"/>
</dbReference>
<evidence type="ECO:0000256" key="1">
    <source>
        <dbReference type="SAM" id="Coils"/>
    </source>
</evidence>
<dbReference type="InterPro" id="IPR018181">
    <property type="entry name" value="Heat_shock_70_CS"/>
</dbReference>
<evidence type="ECO:0000313" key="9">
    <source>
        <dbReference type="Proteomes" id="UP001152797"/>
    </source>
</evidence>
<dbReference type="SUPFAM" id="SSF51735">
    <property type="entry name" value="NAD(P)-binding Rossmann-fold domains"/>
    <property type="match status" value="1"/>
</dbReference>
<feature type="region of interest" description="Disordered" evidence="2">
    <location>
        <begin position="636"/>
        <end position="676"/>
    </location>
</feature>
<dbReference type="EMBL" id="CAMXCT030000001">
    <property type="protein sequence ID" value="CAL4759244.1"/>
    <property type="molecule type" value="Genomic_DNA"/>
</dbReference>
<dbReference type="CDD" id="cd05254">
    <property type="entry name" value="dTDP_HR_like_SDR_e"/>
    <property type="match status" value="1"/>
</dbReference>
<dbReference type="PROSITE" id="PS51468">
    <property type="entry name" value="VIT"/>
    <property type="match status" value="1"/>
</dbReference>
<keyword evidence="1" id="KW-0175">Coiled coil</keyword>
<evidence type="ECO:0000256" key="2">
    <source>
        <dbReference type="SAM" id="MobiDB-lite"/>
    </source>
</evidence>
<dbReference type="EMBL" id="CAMXCT020000001">
    <property type="protein sequence ID" value="CAL1125307.1"/>
    <property type="molecule type" value="Genomic_DNA"/>
</dbReference>
<dbReference type="PROSITE" id="PS50234">
    <property type="entry name" value="VWFA"/>
    <property type="match status" value="1"/>
</dbReference>
<dbReference type="Pfam" id="PF08487">
    <property type="entry name" value="VIT"/>
    <property type="match status" value="1"/>
</dbReference>
<dbReference type="Proteomes" id="UP001152797">
    <property type="component" value="Unassembled WGS sequence"/>
</dbReference>
<comment type="caution">
    <text evidence="6">The sequence shown here is derived from an EMBL/GenBank/DDBJ whole genome shotgun (WGS) entry which is preliminary data.</text>
</comment>
<proteinExistence type="predicted"/>
<organism evidence="6">
    <name type="scientific">Cladocopium goreaui</name>
    <dbReference type="NCBI Taxonomy" id="2562237"/>
    <lineage>
        <taxon>Eukaryota</taxon>
        <taxon>Sar</taxon>
        <taxon>Alveolata</taxon>
        <taxon>Dinophyceae</taxon>
        <taxon>Suessiales</taxon>
        <taxon>Symbiodiniaceae</taxon>
        <taxon>Cladocopium</taxon>
    </lineage>
</organism>
<reference evidence="7" key="2">
    <citation type="submission" date="2024-04" db="EMBL/GenBank/DDBJ databases">
        <authorList>
            <person name="Chen Y."/>
            <person name="Shah S."/>
            <person name="Dougan E. K."/>
            <person name="Thang M."/>
            <person name="Chan C."/>
        </authorList>
    </citation>
    <scope>NUCLEOTIDE SEQUENCE [LARGE SCALE GENOMIC DNA]</scope>
</reference>
<feature type="transmembrane region" description="Helical" evidence="3">
    <location>
        <begin position="932"/>
        <end position="952"/>
    </location>
</feature>
<evidence type="ECO:0000256" key="3">
    <source>
        <dbReference type="SAM" id="Phobius"/>
    </source>
</evidence>
<dbReference type="PANTHER" id="PTHR10491">
    <property type="entry name" value="DTDP-4-DEHYDRORHAMNOSE REDUCTASE"/>
    <property type="match status" value="1"/>
</dbReference>
<protein>
    <submittedName>
        <fullName evidence="8">Spore coat polysaccharide biosynthesis protein SpsK</fullName>
    </submittedName>
</protein>
<dbReference type="Gene3D" id="3.40.50.720">
    <property type="entry name" value="NAD(P)-binding Rossmann-like Domain"/>
    <property type="match status" value="1"/>
</dbReference>
<feature type="domain" description="VWFA" evidence="4">
    <location>
        <begin position="185"/>
        <end position="360"/>
    </location>
</feature>
<gene>
    <name evidence="6" type="ORF">C1SCF055_LOCUS522</name>
</gene>
<reference evidence="6" key="1">
    <citation type="submission" date="2022-10" db="EMBL/GenBank/DDBJ databases">
        <authorList>
            <person name="Chen Y."/>
            <person name="Dougan E. K."/>
            <person name="Chan C."/>
            <person name="Rhodes N."/>
            <person name="Thang M."/>
        </authorList>
    </citation>
    <scope>NUCLEOTIDE SEQUENCE</scope>
</reference>
<dbReference type="PANTHER" id="PTHR10491:SF4">
    <property type="entry name" value="METHIONINE ADENOSYLTRANSFERASE 2 SUBUNIT BETA"/>
    <property type="match status" value="1"/>
</dbReference>
<keyword evidence="3" id="KW-0812">Transmembrane</keyword>
<evidence type="ECO:0000313" key="6">
    <source>
        <dbReference type="EMBL" id="CAI3971932.1"/>
    </source>
</evidence>